<dbReference type="NCBIfam" id="TIGR00067">
    <property type="entry name" value="glut_race"/>
    <property type="match status" value="1"/>
</dbReference>
<dbReference type="Gene3D" id="3.40.50.1860">
    <property type="match status" value="2"/>
</dbReference>
<dbReference type="GO" id="GO:0008360">
    <property type="term" value="P:regulation of cell shape"/>
    <property type="evidence" value="ECO:0007669"/>
    <property type="project" value="UniProtKB-KW"/>
</dbReference>
<feature type="binding site" evidence="7">
    <location>
        <begin position="41"/>
        <end position="42"/>
    </location>
    <ligand>
        <name>substrate</name>
    </ligand>
</feature>
<evidence type="ECO:0000313" key="8">
    <source>
        <dbReference type="EMBL" id="PSJ06914.1"/>
    </source>
</evidence>
<keyword evidence="6 7" id="KW-0961">Cell wall biogenesis/degradation</keyword>
<feature type="active site" description="Proton donor/acceptor" evidence="7">
    <location>
        <position position="72"/>
    </location>
</feature>
<comment type="similarity">
    <text evidence="7">Belongs to the aspartate/glutamate racemases family.</text>
</comment>
<dbReference type="UniPathway" id="UPA00219"/>
<dbReference type="FunFam" id="3.40.50.1860:FF:000001">
    <property type="entry name" value="Glutamate racemase"/>
    <property type="match status" value="1"/>
</dbReference>
<evidence type="ECO:0000256" key="7">
    <source>
        <dbReference type="HAMAP-Rule" id="MF_00258"/>
    </source>
</evidence>
<dbReference type="InterPro" id="IPR001920">
    <property type="entry name" value="Asp/Glu_race"/>
</dbReference>
<keyword evidence="4 7" id="KW-0573">Peptidoglycan synthesis</keyword>
<proteinExistence type="inferred from homology"/>
<dbReference type="PANTHER" id="PTHR21198">
    <property type="entry name" value="GLUTAMATE RACEMASE"/>
    <property type="match status" value="1"/>
</dbReference>
<dbReference type="OrthoDB" id="9801055at2"/>
<dbReference type="GO" id="GO:0009252">
    <property type="term" value="P:peptidoglycan biosynthetic process"/>
    <property type="evidence" value="ECO:0007669"/>
    <property type="project" value="UniProtKB-UniRule"/>
</dbReference>
<dbReference type="InterPro" id="IPR015942">
    <property type="entry name" value="Asp/Glu/hydantoin_racemase"/>
</dbReference>
<keyword evidence="5 7" id="KW-0413">Isomerase</keyword>
<dbReference type="EC" id="5.1.1.3" evidence="2 7"/>
<dbReference type="EMBL" id="PXXO01000002">
    <property type="protein sequence ID" value="PSJ06914.1"/>
    <property type="molecule type" value="Genomic_DNA"/>
</dbReference>
<dbReference type="Pfam" id="PF01177">
    <property type="entry name" value="Asp_Glu_race"/>
    <property type="match status" value="1"/>
</dbReference>
<feature type="binding site" evidence="7">
    <location>
        <begin position="180"/>
        <end position="181"/>
    </location>
    <ligand>
        <name>substrate</name>
    </ligand>
</feature>
<comment type="function">
    <text evidence="7">Provides the (R)-glutamate required for cell wall biosynthesis.</text>
</comment>
<accession>A0A2P7N0C1</accession>
<evidence type="ECO:0000256" key="5">
    <source>
        <dbReference type="ARBA" id="ARBA00023235"/>
    </source>
</evidence>
<evidence type="ECO:0000256" key="2">
    <source>
        <dbReference type="ARBA" id="ARBA00013090"/>
    </source>
</evidence>
<feature type="binding site" evidence="7">
    <location>
        <begin position="9"/>
        <end position="10"/>
    </location>
    <ligand>
        <name>substrate</name>
    </ligand>
</feature>
<dbReference type="HAMAP" id="MF_00258">
    <property type="entry name" value="Glu_racemase"/>
    <property type="match status" value="1"/>
</dbReference>
<comment type="caution">
    <text evidence="8">The sequence shown here is derived from an EMBL/GenBank/DDBJ whole genome shotgun (WGS) entry which is preliminary data.</text>
</comment>
<dbReference type="InterPro" id="IPR033134">
    <property type="entry name" value="Asp/Glu_racemase_AS_2"/>
</dbReference>
<gene>
    <name evidence="7 8" type="primary">murI</name>
    <name evidence="8" type="ORF">C7K55_02865</name>
</gene>
<evidence type="ECO:0000256" key="1">
    <source>
        <dbReference type="ARBA" id="ARBA00001602"/>
    </source>
</evidence>
<comment type="pathway">
    <text evidence="7">Cell wall biogenesis; peptidoglycan biosynthesis.</text>
</comment>
<reference evidence="8 9" key="1">
    <citation type="journal article" date="2018" name="Environ. Microbiol.">
        <title>Ecological and genomic features of two widespread freshwater picocyanobacteria.</title>
        <authorList>
            <person name="Cabello-Yeves P.J."/>
            <person name="Picazo A."/>
            <person name="Camacho A."/>
            <person name="Callieri C."/>
            <person name="Rosselli R."/>
            <person name="Roda-Garcia J.J."/>
            <person name="Coutinho F.H."/>
            <person name="Rodriguez-Valera F."/>
        </authorList>
    </citation>
    <scope>NUCLEOTIDE SEQUENCE [LARGE SCALE GENOMIC DNA]</scope>
    <source>
        <strain evidence="8 9">Tous</strain>
    </source>
</reference>
<sequence>MSALVGLFDSGLGGLTVLRRLQERYPHSSCLYLGDTARVPYGQRSVADIRSIAAEVVGWLRNQQVGVLVMACNTSNALALDVAVAEAGVPVVGLIDSVAADLNSECVGVLATPATAASGAYRRAIHACRPHTSVLEVGCSTFVPLIEAGDLQSPALIGEAKAYLEPLLAAGVDTVVLGCTHYPMLRPLLTALLPPHVRLVDPAESAVRRLGPLLASMGGMPEGELAAVEVVTPAERTRVCVSGSAEAFADGASRWLGYRPAVERVDLRSMGRAF</sequence>
<dbReference type="AlphaFoldDB" id="A0A2P7N0C1"/>
<dbReference type="GO" id="GO:0008881">
    <property type="term" value="F:glutamate racemase activity"/>
    <property type="evidence" value="ECO:0007669"/>
    <property type="project" value="UniProtKB-UniRule"/>
</dbReference>
<dbReference type="GO" id="GO:0071555">
    <property type="term" value="P:cell wall organization"/>
    <property type="evidence" value="ECO:0007669"/>
    <property type="project" value="UniProtKB-KW"/>
</dbReference>
<name>A0A2P7N0C1_9CYAN</name>
<protein>
    <recommendedName>
        <fullName evidence="2 7">Glutamate racemase</fullName>
        <ecNumber evidence="2 7">5.1.1.3</ecNumber>
    </recommendedName>
</protein>
<evidence type="ECO:0000256" key="6">
    <source>
        <dbReference type="ARBA" id="ARBA00023316"/>
    </source>
</evidence>
<dbReference type="PANTHER" id="PTHR21198:SF2">
    <property type="entry name" value="GLUTAMATE RACEMASE"/>
    <property type="match status" value="1"/>
</dbReference>
<feature type="binding site" evidence="7">
    <location>
        <begin position="73"/>
        <end position="74"/>
    </location>
    <ligand>
        <name>substrate</name>
    </ligand>
</feature>
<keyword evidence="3 7" id="KW-0133">Cell shape</keyword>
<dbReference type="Proteomes" id="UP000243002">
    <property type="component" value="Unassembled WGS sequence"/>
</dbReference>
<evidence type="ECO:0000256" key="4">
    <source>
        <dbReference type="ARBA" id="ARBA00022984"/>
    </source>
</evidence>
<keyword evidence="9" id="KW-1185">Reference proteome</keyword>
<dbReference type="PROSITE" id="PS00924">
    <property type="entry name" value="ASP_GLU_RACEMASE_2"/>
    <property type="match status" value="1"/>
</dbReference>
<feature type="active site" description="Proton donor/acceptor" evidence="7">
    <location>
        <position position="179"/>
    </location>
</feature>
<dbReference type="SUPFAM" id="SSF53681">
    <property type="entry name" value="Aspartate/glutamate racemase"/>
    <property type="match status" value="2"/>
</dbReference>
<comment type="catalytic activity">
    <reaction evidence="1 7">
        <text>L-glutamate = D-glutamate</text>
        <dbReference type="Rhea" id="RHEA:12813"/>
        <dbReference type="ChEBI" id="CHEBI:29985"/>
        <dbReference type="ChEBI" id="CHEBI:29986"/>
        <dbReference type="EC" id="5.1.1.3"/>
    </reaction>
</comment>
<organism evidence="8 9">
    <name type="scientific">Cyanobium usitatum str. Tous</name>
    <dbReference type="NCBI Taxonomy" id="2116684"/>
    <lineage>
        <taxon>Bacteria</taxon>
        <taxon>Bacillati</taxon>
        <taxon>Cyanobacteriota</taxon>
        <taxon>Cyanophyceae</taxon>
        <taxon>Synechococcales</taxon>
        <taxon>Prochlorococcaceae</taxon>
        <taxon>Cyanobium</taxon>
    </lineage>
</organism>
<evidence type="ECO:0000313" key="9">
    <source>
        <dbReference type="Proteomes" id="UP000243002"/>
    </source>
</evidence>
<dbReference type="InterPro" id="IPR004391">
    <property type="entry name" value="Glu_race"/>
</dbReference>
<dbReference type="RefSeq" id="WP_106501886.1">
    <property type="nucleotide sequence ID" value="NZ_PXXO01000002.1"/>
</dbReference>
<evidence type="ECO:0000256" key="3">
    <source>
        <dbReference type="ARBA" id="ARBA00022960"/>
    </source>
</evidence>